<dbReference type="Proteomes" id="UP000790709">
    <property type="component" value="Unassembled WGS sequence"/>
</dbReference>
<dbReference type="EMBL" id="MU266591">
    <property type="protein sequence ID" value="KAH7920288.1"/>
    <property type="molecule type" value="Genomic_DNA"/>
</dbReference>
<name>A0ACB8B5C2_9AGAM</name>
<proteinExistence type="predicted"/>
<organism evidence="1 2">
    <name type="scientific">Leucogyrophana mollusca</name>
    <dbReference type="NCBI Taxonomy" id="85980"/>
    <lineage>
        <taxon>Eukaryota</taxon>
        <taxon>Fungi</taxon>
        <taxon>Dikarya</taxon>
        <taxon>Basidiomycota</taxon>
        <taxon>Agaricomycotina</taxon>
        <taxon>Agaricomycetes</taxon>
        <taxon>Agaricomycetidae</taxon>
        <taxon>Boletales</taxon>
        <taxon>Boletales incertae sedis</taxon>
        <taxon>Leucogyrophana</taxon>
    </lineage>
</organism>
<comment type="caution">
    <text evidence="1">The sequence shown here is derived from an EMBL/GenBank/DDBJ whole genome shotgun (WGS) entry which is preliminary data.</text>
</comment>
<evidence type="ECO:0000313" key="2">
    <source>
        <dbReference type="Proteomes" id="UP000790709"/>
    </source>
</evidence>
<protein>
    <submittedName>
        <fullName evidence="1">Uncharacterized protein</fullName>
    </submittedName>
</protein>
<evidence type="ECO:0000313" key="1">
    <source>
        <dbReference type="EMBL" id="KAH7920288.1"/>
    </source>
</evidence>
<gene>
    <name evidence="1" type="ORF">BV22DRAFT_813116</name>
</gene>
<sequence>MQGCTRRARSQSSCALRPSLLCWIPCHLVAPRPSCPPSKEPANQPATTHAIRPARTYLAQFMTSLNAPGFSLSLVNVLRVEEAVNQGNSPLAYQPLLLYHVPPFITPPVYHFRLYLSLYPVNNAPSPAYRAPLSITPSSITSRLSRLPCAPLPGVLPPHAVLVYHAPLRLSFSPSPIKPSVYQTPRLPTSLLSCPPPPLYRSPSPSIALPHLVYHPPCLRKHPSSAPPTLNHPPLALLPLLDAPTDAHAWFGEHWARRRGRRRRWTEFELAPRPLLPPLPPP</sequence>
<accession>A0ACB8B5C2</accession>
<keyword evidence="2" id="KW-1185">Reference proteome</keyword>
<reference evidence="1" key="1">
    <citation type="journal article" date="2021" name="New Phytol.">
        <title>Evolutionary innovations through gain and loss of genes in the ectomycorrhizal Boletales.</title>
        <authorList>
            <person name="Wu G."/>
            <person name="Miyauchi S."/>
            <person name="Morin E."/>
            <person name="Kuo A."/>
            <person name="Drula E."/>
            <person name="Varga T."/>
            <person name="Kohler A."/>
            <person name="Feng B."/>
            <person name="Cao Y."/>
            <person name="Lipzen A."/>
            <person name="Daum C."/>
            <person name="Hundley H."/>
            <person name="Pangilinan J."/>
            <person name="Johnson J."/>
            <person name="Barry K."/>
            <person name="LaButti K."/>
            <person name="Ng V."/>
            <person name="Ahrendt S."/>
            <person name="Min B."/>
            <person name="Choi I.G."/>
            <person name="Park H."/>
            <person name="Plett J.M."/>
            <person name="Magnuson J."/>
            <person name="Spatafora J.W."/>
            <person name="Nagy L.G."/>
            <person name="Henrissat B."/>
            <person name="Grigoriev I.V."/>
            <person name="Yang Z.L."/>
            <person name="Xu J."/>
            <person name="Martin F.M."/>
        </authorList>
    </citation>
    <scope>NUCLEOTIDE SEQUENCE</scope>
    <source>
        <strain evidence="1">KUC20120723A-06</strain>
    </source>
</reference>